<evidence type="ECO:0000313" key="1">
    <source>
        <dbReference type="EMBL" id="KAJ8882655.1"/>
    </source>
</evidence>
<accession>A0ABQ9HEI4</accession>
<reference evidence="1 2" key="1">
    <citation type="submission" date="2023-02" db="EMBL/GenBank/DDBJ databases">
        <title>LHISI_Scaffold_Assembly.</title>
        <authorList>
            <person name="Stuart O.P."/>
            <person name="Cleave R."/>
            <person name="Magrath M.J.L."/>
            <person name="Mikheyev A.S."/>
        </authorList>
    </citation>
    <scope>NUCLEOTIDE SEQUENCE [LARGE SCALE GENOMIC DNA]</scope>
    <source>
        <strain evidence="1">Daus_M_001</strain>
        <tissue evidence="1">Leg muscle</tissue>
    </source>
</reference>
<organism evidence="1 2">
    <name type="scientific">Dryococelus australis</name>
    <dbReference type="NCBI Taxonomy" id="614101"/>
    <lineage>
        <taxon>Eukaryota</taxon>
        <taxon>Metazoa</taxon>
        <taxon>Ecdysozoa</taxon>
        <taxon>Arthropoda</taxon>
        <taxon>Hexapoda</taxon>
        <taxon>Insecta</taxon>
        <taxon>Pterygota</taxon>
        <taxon>Neoptera</taxon>
        <taxon>Polyneoptera</taxon>
        <taxon>Phasmatodea</taxon>
        <taxon>Verophasmatodea</taxon>
        <taxon>Anareolatae</taxon>
        <taxon>Phasmatidae</taxon>
        <taxon>Eurycanthinae</taxon>
        <taxon>Dryococelus</taxon>
    </lineage>
</organism>
<protein>
    <submittedName>
        <fullName evidence="1">Uncharacterized protein</fullName>
    </submittedName>
</protein>
<proteinExistence type="predicted"/>
<gene>
    <name evidence="1" type="ORF">PR048_014467</name>
</gene>
<evidence type="ECO:0000313" key="2">
    <source>
        <dbReference type="Proteomes" id="UP001159363"/>
    </source>
</evidence>
<keyword evidence="2" id="KW-1185">Reference proteome</keyword>
<sequence>MTDCLVFCGRLFNYKRYVYSANFKVLNNIAFLTDSGSVLTNYKQLSSVVRDIIDVFADKLVEDKARKWKYNKLHKKQQARLCRNVDPYRVIQDNVCNRNDVYLEALASSDPEPCRRFVSAAVKDGRHESIVTVLQLRCHKKLELPPDCLLELACSFSRLGVVDGVKAVKALCENTNAYEYSVQGRYDHYLAEAYWTSGRLQEALDLFTHVYEHNPNLQKKVRAMSRFLVNDVISRRGEAALVLLTRFAKYFAGEYQDYHFLMVLWKYCFISNWFADQTFAANLLEEQSELLGKVQENALEMSFIFLRCNRSEFVYRLLEVLLLYKMRAVYSQVLRALFDYKCKQTTY</sequence>
<dbReference type="Proteomes" id="UP001159363">
    <property type="component" value="Chromosome 4"/>
</dbReference>
<name>A0ABQ9HEI4_9NEOP</name>
<dbReference type="EMBL" id="JARBHB010000005">
    <property type="protein sequence ID" value="KAJ8882655.1"/>
    <property type="molecule type" value="Genomic_DNA"/>
</dbReference>
<comment type="caution">
    <text evidence="1">The sequence shown here is derived from an EMBL/GenBank/DDBJ whole genome shotgun (WGS) entry which is preliminary data.</text>
</comment>